<evidence type="ECO:0000313" key="20">
    <source>
        <dbReference type="Proteomes" id="UP000009172"/>
    </source>
</evidence>
<evidence type="ECO:0000256" key="15">
    <source>
        <dbReference type="PROSITE-ProRule" id="PRU01356"/>
    </source>
</evidence>
<dbReference type="AlphaFoldDB" id="F2S2C5"/>
<keyword evidence="11" id="KW-0472">Membrane</keyword>
<evidence type="ECO:0000256" key="11">
    <source>
        <dbReference type="ARBA" id="ARBA00023136"/>
    </source>
</evidence>
<feature type="compositionally biased region" description="Gly residues" evidence="16">
    <location>
        <begin position="204"/>
        <end position="218"/>
    </location>
</feature>
<name>F2S2C5_TRIT1</name>
<dbReference type="EMBL" id="GG698504">
    <property type="protein sequence ID" value="EGD97724.1"/>
    <property type="molecule type" value="Genomic_DNA"/>
</dbReference>
<evidence type="ECO:0000256" key="10">
    <source>
        <dbReference type="ARBA" id="ARBA00023004"/>
    </source>
</evidence>
<dbReference type="Pfam" id="PF05730">
    <property type="entry name" value="CFEM"/>
    <property type="match status" value="1"/>
</dbReference>
<protein>
    <recommendedName>
        <fullName evidence="18">CFEM domain-containing protein</fullName>
    </recommendedName>
</protein>
<accession>F2S2C5</accession>
<dbReference type="InterPro" id="IPR051735">
    <property type="entry name" value="CFEM_domain"/>
</dbReference>
<reference evidence="20" key="1">
    <citation type="journal article" date="2012" name="MBio">
        <title>Comparative genome analysis of Trichophyton rubrum and related dermatophytes reveals candidate genes involved in infection.</title>
        <authorList>
            <person name="Martinez D.A."/>
            <person name="Oliver B.G."/>
            <person name="Graeser Y."/>
            <person name="Goldberg J.M."/>
            <person name="Li W."/>
            <person name="Martinez-Rossi N.M."/>
            <person name="Monod M."/>
            <person name="Shelest E."/>
            <person name="Barton R.C."/>
            <person name="Birch E."/>
            <person name="Brakhage A.A."/>
            <person name="Chen Z."/>
            <person name="Gurr S.J."/>
            <person name="Heiman D."/>
            <person name="Heitman J."/>
            <person name="Kosti I."/>
            <person name="Rossi A."/>
            <person name="Saif S."/>
            <person name="Samalova M."/>
            <person name="Saunders C.W."/>
            <person name="Shea T."/>
            <person name="Summerbell R.C."/>
            <person name="Xu J."/>
            <person name="Young S."/>
            <person name="Zeng Q."/>
            <person name="Birren B.W."/>
            <person name="Cuomo C.A."/>
            <person name="White T.C."/>
        </authorList>
    </citation>
    <scope>NUCLEOTIDE SEQUENCE [LARGE SCALE GENOMIC DNA]</scope>
    <source>
        <strain evidence="20">CBS 112818</strain>
    </source>
</reference>
<dbReference type="GO" id="GO:0005576">
    <property type="term" value="C:extracellular region"/>
    <property type="evidence" value="ECO:0007669"/>
    <property type="project" value="UniProtKB-SubCell"/>
</dbReference>
<feature type="compositionally biased region" description="Low complexity" evidence="16">
    <location>
        <begin position="96"/>
        <end position="139"/>
    </location>
</feature>
<feature type="compositionally biased region" description="Polar residues" evidence="16">
    <location>
        <begin position="153"/>
        <end position="171"/>
    </location>
</feature>
<keyword evidence="5" id="KW-0964">Secreted</keyword>
<keyword evidence="6 15" id="KW-0349">Heme</keyword>
<organism evidence="19 20">
    <name type="scientific">Trichophyton tonsurans (strain CBS 112818)</name>
    <name type="common">Scalp ringworm fungus</name>
    <dbReference type="NCBI Taxonomy" id="647933"/>
    <lineage>
        <taxon>Eukaryota</taxon>
        <taxon>Fungi</taxon>
        <taxon>Dikarya</taxon>
        <taxon>Ascomycota</taxon>
        <taxon>Pezizomycotina</taxon>
        <taxon>Eurotiomycetes</taxon>
        <taxon>Eurotiomycetidae</taxon>
        <taxon>Onygenales</taxon>
        <taxon>Arthrodermataceae</taxon>
        <taxon>Trichophyton</taxon>
    </lineage>
</organism>
<dbReference type="GO" id="GO:0046872">
    <property type="term" value="F:metal ion binding"/>
    <property type="evidence" value="ECO:0007669"/>
    <property type="project" value="UniProtKB-UniRule"/>
</dbReference>
<evidence type="ECO:0000256" key="4">
    <source>
        <dbReference type="ARBA" id="ARBA00022475"/>
    </source>
</evidence>
<keyword evidence="14" id="KW-0449">Lipoprotein</keyword>
<evidence type="ECO:0000256" key="5">
    <source>
        <dbReference type="ARBA" id="ARBA00022525"/>
    </source>
</evidence>
<evidence type="ECO:0000256" key="3">
    <source>
        <dbReference type="ARBA" id="ARBA00010031"/>
    </source>
</evidence>
<feature type="disulfide bond" evidence="15">
    <location>
        <begin position="44"/>
        <end position="51"/>
    </location>
</feature>
<evidence type="ECO:0000256" key="8">
    <source>
        <dbReference type="ARBA" id="ARBA00022723"/>
    </source>
</evidence>
<comment type="subcellular location">
    <subcellularLocation>
        <location evidence="1">Cell membrane</location>
        <topology evidence="1">Lipid-anchor</topology>
        <topology evidence="1">GPI-anchor</topology>
    </subcellularLocation>
    <subcellularLocation>
        <location evidence="2">Secreted</location>
    </subcellularLocation>
</comment>
<evidence type="ECO:0000256" key="17">
    <source>
        <dbReference type="SAM" id="SignalP"/>
    </source>
</evidence>
<dbReference type="PANTHER" id="PTHR37928:SF1">
    <property type="entry name" value="CFEM DOMAIN PROTEIN (AFU_ORTHOLOGUE AFUA_6G14090)"/>
    <property type="match status" value="1"/>
</dbReference>
<keyword evidence="10 15" id="KW-0408">Iron</keyword>
<evidence type="ECO:0000256" key="7">
    <source>
        <dbReference type="ARBA" id="ARBA00022622"/>
    </source>
</evidence>
<keyword evidence="4" id="KW-1003">Cell membrane</keyword>
<feature type="compositionally biased region" description="Low complexity" evidence="16">
    <location>
        <begin position="172"/>
        <end position="203"/>
    </location>
</feature>
<evidence type="ECO:0000256" key="9">
    <source>
        <dbReference type="ARBA" id="ARBA00022729"/>
    </source>
</evidence>
<evidence type="ECO:0000313" key="19">
    <source>
        <dbReference type="EMBL" id="EGD97724.1"/>
    </source>
</evidence>
<keyword evidence="13" id="KW-0325">Glycoprotein</keyword>
<dbReference type="GO" id="GO:0005886">
    <property type="term" value="C:plasma membrane"/>
    <property type="evidence" value="ECO:0007669"/>
    <property type="project" value="UniProtKB-SubCell"/>
</dbReference>
<proteinExistence type="inferred from homology"/>
<evidence type="ECO:0000259" key="18">
    <source>
        <dbReference type="PROSITE" id="PS52012"/>
    </source>
</evidence>
<feature type="disulfide bond" evidence="15">
    <location>
        <begin position="53"/>
        <end position="86"/>
    </location>
</feature>
<dbReference type="HOGENOM" id="CLU_063084_0_1_1"/>
<keyword evidence="12 15" id="KW-1015">Disulfide bond</keyword>
<keyword evidence="20" id="KW-1185">Reference proteome</keyword>
<feature type="signal peptide" evidence="17">
    <location>
        <begin position="1"/>
        <end position="18"/>
    </location>
</feature>
<comment type="similarity">
    <text evidence="3">Belongs to the RBT5 family.</text>
</comment>
<evidence type="ECO:0000256" key="1">
    <source>
        <dbReference type="ARBA" id="ARBA00004609"/>
    </source>
</evidence>
<evidence type="ECO:0000256" key="14">
    <source>
        <dbReference type="ARBA" id="ARBA00023288"/>
    </source>
</evidence>
<feature type="binding site" description="axial binding residue" evidence="15">
    <location>
        <position position="48"/>
    </location>
    <ligand>
        <name>heme</name>
        <dbReference type="ChEBI" id="CHEBI:30413"/>
    </ligand>
    <ligandPart>
        <name>Fe</name>
        <dbReference type="ChEBI" id="CHEBI:18248"/>
    </ligandPart>
</feature>
<feature type="chain" id="PRO_5003285799" description="CFEM domain-containing protein" evidence="17">
    <location>
        <begin position="19"/>
        <end position="249"/>
    </location>
</feature>
<keyword evidence="9 17" id="KW-0732">Signal</keyword>
<feature type="domain" description="CFEM" evidence="18">
    <location>
        <begin position="1"/>
        <end position="112"/>
    </location>
</feature>
<evidence type="ECO:0000256" key="2">
    <source>
        <dbReference type="ARBA" id="ARBA00004613"/>
    </source>
</evidence>
<keyword evidence="8 15" id="KW-0479">Metal-binding</keyword>
<sequence length="249" mass="23383">MKASVIVSIALGASMGLATTTADLPGCSKTCLTSMLGKAGEFGCRSHDPGCLCKHPDFTHGLQDCTREACPGEDVDAVVAQGQQACKDMGGGPGSSTGAPTTGTGSGTATGTATSGSGSETAAPSTSGSGSAPAPTSGGQSTPYTTIPAGPTVITSGTNVITTSRPATTLYTEVSGSGSESGSPSETASPSSTEGGSSPSSTEGSGGSGGSETSGSGNGPSPTPSQGMAPKATGLGVAGAIGLVALLAL</sequence>
<keyword evidence="7" id="KW-0336">GPI-anchor</keyword>
<evidence type="ECO:0000256" key="6">
    <source>
        <dbReference type="ARBA" id="ARBA00022617"/>
    </source>
</evidence>
<comment type="caution">
    <text evidence="15">Lacks conserved residue(s) required for the propagation of feature annotation.</text>
</comment>
<feature type="region of interest" description="Disordered" evidence="16">
    <location>
        <begin position="86"/>
        <end position="233"/>
    </location>
</feature>
<dbReference type="Proteomes" id="UP000009172">
    <property type="component" value="Unassembled WGS sequence"/>
</dbReference>
<evidence type="ECO:0000256" key="12">
    <source>
        <dbReference type="ARBA" id="ARBA00023157"/>
    </source>
</evidence>
<dbReference type="OrthoDB" id="1193027at2759"/>
<dbReference type="InterPro" id="IPR008427">
    <property type="entry name" value="Extracellular_membr_CFEM_dom"/>
</dbReference>
<dbReference type="PROSITE" id="PS52012">
    <property type="entry name" value="CFEM"/>
    <property type="match status" value="1"/>
</dbReference>
<dbReference type="SMART" id="SM00747">
    <property type="entry name" value="CFEM"/>
    <property type="match status" value="1"/>
</dbReference>
<gene>
    <name evidence="19" type="ORF">TESG_05125</name>
</gene>
<evidence type="ECO:0000256" key="13">
    <source>
        <dbReference type="ARBA" id="ARBA00023180"/>
    </source>
</evidence>
<evidence type="ECO:0000256" key="16">
    <source>
        <dbReference type="SAM" id="MobiDB-lite"/>
    </source>
</evidence>
<dbReference type="PANTHER" id="PTHR37928">
    <property type="entry name" value="CFEM DOMAIN PROTEIN (AFU_ORTHOLOGUE AFUA_6G14090)"/>
    <property type="match status" value="1"/>
</dbReference>
<dbReference type="GO" id="GO:0098552">
    <property type="term" value="C:side of membrane"/>
    <property type="evidence" value="ECO:0007669"/>
    <property type="project" value="UniProtKB-KW"/>
</dbReference>